<feature type="transmembrane region" description="Helical" evidence="11">
    <location>
        <begin position="629"/>
        <end position="652"/>
    </location>
</feature>
<evidence type="ECO:0000313" key="15">
    <source>
        <dbReference type="Proteomes" id="UP001140949"/>
    </source>
</evidence>
<dbReference type="Gene3D" id="3.30.200.20">
    <property type="entry name" value="Phosphorylase Kinase, domain 1"/>
    <property type="match status" value="1"/>
</dbReference>
<reference evidence="14" key="2">
    <citation type="submission" date="2023-04" db="EMBL/GenBank/DDBJ databases">
        <authorList>
            <person name="Bruccoleri R.E."/>
            <person name="Oakeley E.J."/>
            <person name="Faust A.-M."/>
            <person name="Dessus-Babus S."/>
            <person name="Altorfer M."/>
            <person name="Burckhardt D."/>
            <person name="Oertli M."/>
            <person name="Naumann U."/>
            <person name="Petersen F."/>
            <person name="Wong J."/>
        </authorList>
    </citation>
    <scope>NUCLEOTIDE SEQUENCE</scope>
    <source>
        <strain evidence="14">GSM-AAB239-AS_SAM_17_03QT</strain>
        <tissue evidence="14">Leaf</tissue>
    </source>
</reference>
<evidence type="ECO:0000256" key="8">
    <source>
        <dbReference type="ARBA" id="ARBA00023136"/>
    </source>
</evidence>
<dbReference type="PANTHER" id="PTHR48056:SF29">
    <property type="entry name" value="RECEPTOR-LIKE PROTEIN KINASE HSL1"/>
    <property type="match status" value="1"/>
</dbReference>
<comment type="caution">
    <text evidence="14">The sequence shown here is derived from an EMBL/GenBank/DDBJ whole genome shotgun (WGS) entry which is preliminary data.</text>
</comment>
<dbReference type="PANTHER" id="PTHR48056">
    <property type="entry name" value="LRR RECEPTOR-LIKE SERINE/THREONINE-PROTEIN KINASE-RELATED"/>
    <property type="match status" value="1"/>
</dbReference>
<accession>A0AAX6DQD2</accession>
<keyword evidence="3" id="KW-0433">Leucine-rich repeat</keyword>
<dbReference type="SUPFAM" id="SSF52047">
    <property type="entry name" value="RNI-like"/>
    <property type="match status" value="1"/>
</dbReference>
<dbReference type="FunFam" id="1.10.510.10:FF:000365">
    <property type="entry name" value="Leucine-rich repeat receptor-like serine/threonine-protein kinase At1g17230"/>
    <property type="match status" value="1"/>
</dbReference>
<dbReference type="Pfam" id="PF00560">
    <property type="entry name" value="LRR_1"/>
    <property type="match status" value="5"/>
</dbReference>
<evidence type="ECO:0000256" key="4">
    <source>
        <dbReference type="ARBA" id="ARBA00022692"/>
    </source>
</evidence>
<dbReference type="SUPFAM" id="SSF52058">
    <property type="entry name" value="L domain-like"/>
    <property type="match status" value="1"/>
</dbReference>
<keyword evidence="14" id="KW-0418">Kinase</keyword>
<feature type="signal peptide" evidence="12">
    <location>
        <begin position="1"/>
        <end position="26"/>
    </location>
</feature>
<dbReference type="InterPro" id="IPR050647">
    <property type="entry name" value="Plant_LRR-RLKs"/>
</dbReference>
<evidence type="ECO:0000256" key="3">
    <source>
        <dbReference type="ARBA" id="ARBA00022614"/>
    </source>
</evidence>
<dbReference type="PRINTS" id="PR00019">
    <property type="entry name" value="LEURICHRPT"/>
</dbReference>
<dbReference type="Pfam" id="PF00069">
    <property type="entry name" value="Pkinase"/>
    <property type="match status" value="1"/>
</dbReference>
<keyword evidence="8 11" id="KW-0472">Membrane</keyword>
<protein>
    <submittedName>
        <fullName evidence="14">Receptor-like protein kinase HSL1</fullName>
    </submittedName>
</protein>
<keyword evidence="6" id="KW-0677">Repeat</keyword>
<dbReference type="InterPro" id="IPR000719">
    <property type="entry name" value="Prot_kinase_dom"/>
</dbReference>
<dbReference type="GO" id="GO:0005524">
    <property type="term" value="F:ATP binding"/>
    <property type="evidence" value="ECO:0007669"/>
    <property type="project" value="InterPro"/>
</dbReference>
<comment type="subcellular location">
    <subcellularLocation>
        <location evidence="1">Membrane</location>
        <topology evidence="1">Single-pass type I membrane protein</topology>
    </subcellularLocation>
</comment>
<keyword evidence="10" id="KW-0325">Glycoprotein</keyword>
<dbReference type="PROSITE" id="PS00108">
    <property type="entry name" value="PROTEIN_KINASE_ST"/>
    <property type="match status" value="1"/>
</dbReference>
<dbReference type="Pfam" id="PF13855">
    <property type="entry name" value="LRR_8"/>
    <property type="match status" value="3"/>
</dbReference>
<dbReference type="InterPro" id="IPR001611">
    <property type="entry name" value="Leu-rich_rpt"/>
</dbReference>
<dbReference type="SMART" id="SM00220">
    <property type="entry name" value="S_TKc"/>
    <property type="match status" value="1"/>
</dbReference>
<evidence type="ECO:0000256" key="2">
    <source>
        <dbReference type="ARBA" id="ARBA00008684"/>
    </source>
</evidence>
<dbReference type="Pfam" id="PF08263">
    <property type="entry name" value="LRRNT_2"/>
    <property type="match status" value="1"/>
</dbReference>
<dbReference type="GO" id="GO:0016020">
    <property type="term" value="C:membrane"/>
    <property type="evidence" value="ECO:0007669"/>
    <property type="project" value="UniProtKB-SubCell"/>
</dbReference>
<comment type="similarity">
    <text evidence="2">Belongs to the protein kinase superfamily. Ser/Thr protein kinase family.</text>
</comment>
<organism evidence="14 15">
    <name type="scientific">Iris pallida</name>
    <name type="common">Sweet iris</name>
    <dbReference type="NCBI Taxonomy" id="29817"/>
    <lineage>
        <taxon>Eukaryota</taxon>
        <taxon>Viridiplantae</taxon>
        <taxon>Streptophyta</taxon>
        <taxon>Embryophyta</taxon>
        <taxon>Tracheophyta</taxon>
        <taxon>Spermatophyta</taxon>
        <taxon>Magnoliopsida</taxon>
        <taxon>Liliopsida</taxon>
        <taxon>Asparagales</taxon>
        <taxon>Iridaceae</taxon>
        <taxon>Iridoideae</taxon>
        <taxon>Irideae</taxon>
        <taxon>Iris</taxon>
    </lineage>
</organism>
<dbReference type="Proteomes" id="UP001140949">
    <property type="component" value="Unassembled WGS sequence"/>
</dbReference>
<dbReference type="InterPro" id="IPR011009">
    <property type="entry name" value="Kinase-like_dom_sf"/>
</dbReference>
<dbReference type="SUPFAM" id="SSF56112">
    <property type="entry name" value="Protein kinase-like (PK-like)"/>
    <property type="match status" value="1"/>
</dbReference>
<dbReference type="Gene3D" id="1.10.510.10">
    <property type="entry name" value="Transferase(Phosphotransferase) domain 1"/>
    <property type="match status" value="1"/>
</dbReference>
<keyword evidence="7 11" id="KW-1133">Transmembrane helix</keyword>
<dbReference type="AlphaFoldDB" id="A0AAX6DQD2"/>
<dbReference type="GO" id="GO:0033612">
    <property type="term" value="F:receptor serine/threonine kinase binding"/>
    <property type="evidence" value="ECO:0007669"/>
    <property type="project" value="TreeGrafter"/>
</dbReference>
<name>A0AAX6DQD2_IRIPA</name>
<dbReference type="GO" id="GO:0004672">
    <property type="term" value="F:protein kinase activity"/>
    <property type="evidence" value="ECO:0007669"/>
    <property type="project" value="InterPro"/>
</dbReference>
<evidence type="ECO:0000256" key="11">
    <source>
        <dbReference type="SAM" id="Phobius"/>
    </source>
</evidence>
<feature type="chain" id="PRO_5043478202" evidence="12">
    <location>
        <begin position="27"/>
        <end position="1022"/>
    </location>
</feature>
<feature type="domain" description="Protein kinase" evidence="13">
    <location>
        <begin position="686"/>
        <end position="971"/>
    </location>
</feature>
<keyword evidence="4 11" id="KW-0812">Transmembrane</keyword>
<dbReference type="FunFam" id="3.80.10.10:FF:000642">
    <property type="entry name" value="Leucine-rich receptor-like protein kinase family protein"/>
    <property type="match status" value="1"/>
</dbReference>
<dbReference type="FunFam" id="3.80.10.10:FF:000041">
    <property type="entry name" value="LRR receptor-like serine/threonine-protein kinase ERECTA"/>
    <property type="match status" value="1"/>
</dbReference>
<keyword evidence="14" id="KW-0808">Transferase</keyword>
<dbReference type="FunFam" id="3.80.10.10:FF:000077">
    <property type="entry name" value="LRR receptor-like serine/threonine-protein kinase ERL1"/>
    <property type="match status" value="1"/>
</dbReference>
<dbReference type="InterPro" id="IPR013210">
    <property type="entry name" value="LRR_N_plant-typ"/>
</dbReference>
<dbReference type="CDD" id="cd14066">
    <property type="entry name" value="STKc_IRAK"/>
    <property type="match status" value="1"/>
</dbReference>
<evidence type="ECO:0000313" key="14">
    <source>
        <dbReference type="EMBL" id="KAJ6793905.1"/>
    </source>
</evidence>
<sequence>MASKKLHFLLLFLFLFLLPHFPEVTSQTEPQILLQIKKDFGNPDSLSSWIDSTSHCSWLGISCTGTSVTSVLLSGNNLTSSVPTSLCQLPNLTHLDLSFNFLRGHFPTSLYNCTHLRHLDLSQNLFVGSIPADINLLSPSKLEFLSLSANNFSGDIPPSVGKLESIVELLLDNNLFNGTIPAELGNLSTLQTLWLANNPFPPAEIPSSFGNMTSLSFLWMTSTNVFGEIPDSFGKLKNLMHLDLAMNRLAGRIPTAIWMLDKLQIVYLYHNKLVGDISVKFGTRSLVSVDLSMNALTGMIPEFFGKQVNLTVLNLYYNNLSGTIPASIGVLPALSDIRLFNNRLTGALPSELGKNSPLWNIEVDDNELSGELPESLCAGGILTSIVVSNNKFTGRIPESLGNCSSLNNVQIQRNRFSGEVPAGIWTSAVNLTTVMMGHNSLSGELPERLPWNLTRLEMDSNRFSGSIPSSAPSLLVFVAGNNSLSGTIPENLAGISKLQVLSLGNNRISGEIPASISVLTSLTDLDLSGNRLSGELPESIGSLPVLTTLDLSENRLSGNIPAEIGNLKLNRLNLSSNSLDGEVPVPFQNQAYDQSFLSNPNLCSSNSLVNLRACGRRWSARSDKLSRGLLAVFIILGSLCFLGALALGLFMLREYRRRRDGSVLKAWKVTSFHKVDVLESNIVRGLTDDNLVGTGGAGMVYRVQVAGDTAVAVKKIWNSRKLDDKLEKEFLAEVEILGSIRHANIVKLYSCISNSKSKLLVYEYMENGSLDQWLHSSRRVDGRGSLDWPARLRIAIGAARGLCYMHYDCSSPIVHRDVKSSNILLDSEFTAKIADFGLARMLVKAGEAESVSAIAGSFGYMAPECGWLRKVNDKVDVYSFGVVLLELTTGREANGGGDEHGSLADSVWRYFQEGGGGQVSDLVDKEIQDPVHTEAIEIALKLGVICTSAAPTSRPSMKDVLQVLQRCNERNGRDGVEITGFGEYDGAPLLGTKWGSRRRKSLTDTVTDTDAGAKSDHVILLQ</sequence>
<dbReference type="SMART" id="SM00369">
    <property type="entry name" value="LRR_TYP"/>
    <property type="match status" value="6"/>
</dbReference>
<keyword evidence="15" id="KW-1185">Reference proteome</keyword>
<evidence type="ECO:0000256" key="10">
    <source>
        <dbReference type="ARBA" id="ARBA00023180"/>
    </source>
</evidence>
<keyword evidence="9 14" id="KW-0675">Receptor</keyword>
<evidence type="ECO:0000256" key="9">
    <source>
        <dbReference type="ARBA" id="ARBA00023170"/>
    </source>
</evidence>
<dbReference type="Gene3D" id="3.80.10.10">
    <property type="entry name" value="Ribonuclease Inhibitor"/>
    <property type="match status" value="5"/>
</dbReference>
<reference evidence="14" key="1">
    <citation type="journal article" date="2023" name="GigaByte">
        <title>Genome assembly of the bearded iris, Iris pallida Lam.</title>
        <authorList>
            <person name="Bruccoleri R.E."/>
            <person name="Oakeley E.J."/>
            <person name="Faust A.M.E."/>
            <person name="Altorfer M."/>
            <person name="Dessus-Babus S."/>
            <person name="Burckhardt D."/>
            <person name="Oertli M."/>
            <person name="Naumann U."/>
            <person name="Petersen F."/>
            <person name="Wong J."/>
        </authorList>
    </citation>
    <scope>NUCLEOTIDE SEQUENCE</scope>
    <source>
        <strain evidence="14">GSM-AAB239-AS_SAM_17_03QT</strain>
    </source>
</reference>
<dbReference type="EMBL" id="JANAVB010042618">
    <property type="protein sequence ID" value="KAJ6793905.1"/>
    <property type="molecule type" value="Genomic_DNA"/>
</dbReference>
<evidence type="ECO:0000256" key="5">
    <source>
        <dbReference type="ARBA" id="ARBA00022729"/>
    </source>
</evidence>
<dbReference type="InterPro" id="IPR003591">
    <property type="entry name" value="Leu-rich_rpt_typical-subtyp"/>
</dbReference>
<dbReference type="InterPro" id="IPR008271">
    <property type="entry name" value="Ser/Thr_kinase_AS"/>
</dbReference>
<dbReference type="FunFam" id="3.80.10.10:FF:000221">
    <property type="entry name" value="Leucine-rich repeat receptor-like protein kinase PXL1"/>
    <property type="match status" value="1"/>
</dbReference>
<evidence type="ECO:0000256" key="1">
    <source>
        <dbReference type="ARBA" id="ARBA00004479"/>
    </source>
</evidence>
<keyword evidence="5 12" id="KW-0732">Signal</keyword>
<evidence type="ECO:0000256" key="7">
    <source>
        <dbReference type="ARBA" id="ARBA00022989"/>
    </source>
</evidence>
<dbReference type="PROSITE" id="PS50011">
    <property type="entry name" value="PROTEIN_KINASE_DOM"/>
    <property type="match status" value="1"/>
</dbReference>
<dbReference type="InterPro" id="IPR032675">
    <property type="entry name" value="LRR_dom_sf"/>
</dbReference>
<proteinExistence type="inferred from homology"/>
<evidence type="ECO:0000256" key="12">
    <source>
        <dbReference type="SAM" id="SignalP"/>
    </source>
</evidence>
<evidence type="ECO:0000256" key="6">
    <source>
        <dbReference type="ARBA" id="ARBA00022737"/>
    </source>
</evidence>
<evidence type="ECO:0000259" key="13">
    <source>
        <dbReference type="PROSITE" id="PS50011"/>
    </source>
</evidence>
<gene>
    <name evidence="14" type="ORF">M6B38_232965</name>
</gene>